<proteinExistence type="predicted"/>
<evidence type="ECO:0000256" key="1">
    <source>
        <dbReference type="SAM" id="MobiDB-lite"/>
    </source>
</evidence>
<dbReference type="PANTHER" id="PTHR37848:SF1">
    <property type="entry name" value="SUN DOMAIN-CONTAINING PROTEIN"/>
    <property type="match status" value="1"/>
</dbReference>
<comment type="caution">
    <text evidence="3">The sequence shown here is derived from an EMBL/GenBank/DDBJ whole genome shotgun (WGS) entry which is preliminary data.</text>
</comment>
<keyword evidence="2" id="KW-0812">Transmembrane</keyword>
<feature type="transmembrane region" description="Helical" evidence="2">
    <location>
        <begin position="276"/>
        <end position="296"/>
    </location>
</feature>
<dbReference type="Proteomes" id="UP000481858">
    <property type="component" value="Unassembled WGS sequence"/>
</dbReference>
<dbReference type="InParanoid" id="A0A7C8MSK3"/>
<dbReference type="OrthoDB" id="203796at2759"/>
<keyword evidence="2" id="KW-1133">Transmembrane helix</keyword>
<protein>
    <submittedName>
        <fullName evidence="3">Uncharacterized protein</fullName>
    </submittedName>
</protein>
<organism evidence="3 4">
    <name type="scientific">Xylaria multiplex</name>
    <dbReference type="NCBI Taxonomy" id="323545"/>
    <lineage>
        <taxon>Eukaryota</taxon>
        <taxon>Fungi</taxon>
        <taxon>Dikarya</taxon>
        <taxon>Ascomycota</taxon>
        <taxon>Pezizomycotina</taxon>
        <taxon>Sordariomycetes</taxon>
        <taxon>Xylariomycetidae</taxon>
        <taxon>Xylariales</taxon>
        <taxon>Xylariaceae</taxon>
        <taxon>Xylaria</taxon>
    </lineage>
</organism>
<reference evidence="3 4" key="1">
    <citation type="submission" date="2019-12" db="EMBL/GenBank/DDBJ databases">
        <title>Draft genome sequence of the ascomycete Xylaria multiplex DSM 110363.</title>
        <authorList>
            <person name="Buettner E."/>
            <person name="Kellner H."/>
        </authorList>
    </citation>
    <scope>NUCLEOTIDE SEQUENCE [LARGE SCALE GENOMIC DNA]</scope>
    <source>
        <strain evidence="3 4">DSM 110363</strain>
    </source>
</reference>
<keyword evidence="2" id="KW-0472">Membrane</keyword>
<evidence type="ECO:0000313" key="3">
    <source>
        <dbReference type="EMBL" id="KAF2967693.1"/>
    </source>
</evidence>
<dbReference type="EMBL" id="WUBL01000063">
    <property type="protein sequence ID" value="KAF2967693.1"/>
    <property type="molecule type" value="Genomic_DNA"/>
</dbReference>
<feature type="compositionally biased region" description="Polar residues" evidence="1">
    <location>
        <begin position="1"/>
        <end position="28"/>
    </location>
</feature>
<accession>A0A7C8MSK3</accession>
<evidence type="ECO:0000256" key="2">
    <source>
        <dbReference type="SAM" id="Phobius"/>
    </source>
</evidence>
<dbReference type="AlphaFoldDB" id="A0A7C8MSK3"/>
<name>A0A7C8MSK3_9PEZI</name>
<sequence length="398" mass="45204">MGKPNSHATSFSDNVSLHSNPGERSTITPYVDDDAPEINIDDLPPNYSDAIESSEAAPMLVPGSAMNSAIRPSDLDAKVIIDQNSGAQAWVAKSIENPGSLETYVLQLSGIPPRPYINLVGTHTETTKDSKGKQEKNTVTDFDITVELTPFLFADAQYRRSWSQLRTVDNEERVHRGTIRAKRQGGSNQSIEIGADARPTLQEWCHRFAASPASLKCFTFQRQMVGFDEESVKHRLEGLVRGTNYRGHLTIRFVTKDARVDFYNDTKINRWRLTPWIRWMFFLTLIFILSWPYLIFRTKRWEVVVAEWPFSRVDESGNREYVSISEDQWYNMWARAICRAVLEKRQTILDQSDLRRAHEADPAFNTGNSNVDGALGLFRAGIHAMNEVNRQLGWGGDC</sequence>
<gene>
    <name evidence="3" type="ORF">GQX73_g5870</name>
</gene>
<evidence type="ECO:0000313" key="4">
    <source>
        <dbReference type="Proteomes" id="UP000481858"/>
    </source>
</evidence>
<keyword evidence="4" id="KW-1185">Reference proteome</keyword>
<dbReference type="PANTHER" id="PTHR37848">
    <property type="entry name" value="EXPRESSED PROTEIN"/>
    <property type="match status" value="1"/>
</dbReference>
<feature type="region of interest" description="Disordered" evidence="1">
    <location>
        <begin position="1"/>
        <end position="35"/>
    </location>
</feature>